<keyword evidence="1" id="KW-0479">Metal-binding</keyword>
<dbReference type="InterPro" id="IPR006680">
    <property type="entry name" value="Amidohydro-rel"/>
</dbReference>
<dbReference type="EMBL" id="JAVREJ010000007">
    <property type="protein sequence ID" value="MDT0350390.1"/>
    <property type="molecule type" value="Genomic_DNA"/>
</dbReference>
<dbReference type="SUPFAM" id="SSF51338">
    <property type="entry name" value="Composite domain of metallo-dependent hydrolases"/>
    <property type="match status" value="1"/>
</dbReference>
<dbReference type="PANTHER" id="PTHR43794:SF11">
    <property type="entry name" value="AMIDOHYDROLASE-RELATED DOMAIN-CONTAINING PROTEIN"/>
    <property type="match status" value="1"/>
</dbReference>
<dbReference type="InterPro" id="IPR011059">
    <property type="entry name" value="Metal-dep_hydrolase_composite"/>
</dbReference>
<dbReference type="Gene3D" id="2.30.40.10">
    <property type="entry name" value="Urease, subunit C, domain 1"/>
    <property type="match status" value="1"/>
</dbReference>
<evidence type="ECO:0000259" key="4">
    <source>
        <dbReference type="Pfam" id="PF01979"/>
    </source>
</evidence>
<evidence type="ECO:0000313" key="6">
    <source>
        <dbReference type="EMBL" id="MDT0350390.1"/>
    </source>
</evidence>
<name>A0ABU2N8X0_9PSEU</name>
<organism evidence="6 7">
    <name type="scientific">Pseudonocardia charpentierae</name>
    <dbReference type="NCBI Taxonomy" id="3075545"/>
    <lineage>
        <taxon>Bacteria</taxon>
        <taxon>Bacillati</taxon>
        <taxon>Actinomycetota</taxon>
        <taxon>Actinomycetes</taxon>
        <taxon>Pseudonocardiales</taxon>
        <taxon>Pseudonocardiaceae</taxon>
        <taxon>Pseudonocardia</taxon>
    </lineage>
</organism>
<dbReference type="RefSeq" id="WP_311556424.1">
    <property type="nucleotide sequence ID" value="NZ_JAVREJ010000007.1"/>
</dbReference>
<dbReference type="Proteomes" id="UP001183202">
    <property type="component" value="Unassembled WGS sequence"/>
</dbReference>
<dbReference type="Pfam" id="PF22039">
    <property type="entry name" value="HUTI_composite_bact"/>
    <property type="match status" value="1"/>
</dbReference>
<dbReference type="Pfam" id="PF01979">
    <property type="entry name" value="Amidohydro_1"/>
    <property type="match status" value="1"/>
</dbReference>
<sequence length="453" mass="47238">MTDVRLVRARHVLTCGPDGEVRDGAVAVAGTRIAAVGPFAALRAAHPAAPVVGDGTGILTPGLVSCHGHFSEALVSGMGETHTLWEWFQHVTGPLEPCVTREMALIGTLLRGAEMALSGVTTVADMMCIAPGPEPVTPGVVEGLERLGLRGDVSYGAADDPNPRPLEQVVAEHEALAAAAARSRRSRFRVGLATVPTSSDELIRATAALVAAHGRFHVHLNEVREEVTQSRITHGTTSIGLAARVGLLDAQVLAAHCVWLDDDDVALLQAHDVAVAHNPVSNMILASGVCPVPRLLREGVTVGLGVDGAASNDSQNMLETMKTAALLQRVHHLQARALTAHDVLHMATIGGARALGMADEIGSLEPGKAADLVLFPEHSPSLANIHDPYQKLVYCASVRDVAQVWVDGDPVVVDGGVVGVDIAALLPHSRELAVKLATDAGLDSALARVGADR</sequence>
<proteinExistence type="predicted"/>
<evidence type="ECO:0000256" key="1">
    <source>
        <dbReference type="ARBA" id="ARBA00022723"/>
    </source>
</evidence>
<accession>A0ABU2N8X0</accession>
<dbReference type="Gene3D" id="3.20.20.140">
    <property type="entry name" value="Metal-dependent hydrolases"/>
    <property type="match status" value="1"/>
</dbReference>
<keyword evidence="3" id="KW-0862">Zinc</keyword>
<dbReference type="InterPro" id="IPR054418">
    <property type="entry name" value="MQNX/HUTI_composite_N"/>
</dbReference>
<dbReference type="InterPro" id="IPR032466">
    <property type="entry name" value="Metal_Hydrolase"/>
</dbReference>
<keyword evidence="2" id="KW-0378">Hydrolase</keyword>
<feature type="domain" description="Amidohydrolase-related" evidence="4">
    <location>
        <begin position="58"/>
        <end position="411"/>
    </location>
</feature>
<gene>
    <name evidence="6" type="ORF">RM445_12730</name>
</gene>
<dbReference type="PANTHER" id="PTHR43794">
    <property type="entry name" value="AMINOHYDROLASE SSNA-RELATED"/>
    <property type="match status" value="1"/>
</dbReference>
<dbReference type="InterPro" id="IPR050287">
    <property type="entry name" value="MTA/SAH_deaminase"/>
</dbReference>
<keyword evidence="7" id="KW-1185">Reference proteome</keyword>
<evidence type="ECO:0000256" key="3">
    <source>
        <dbReference type="ARBA" id="ARBA00022833"/>
    </source>
</evidence>
<protein>
    <submittedName>
        <fullName evidence="6">Amidohydrolase family protein</fullName>
    </submittedName>
</protein>
<reference evidence="7" key="1">
    <citation type="submission" date="2023-07" db="EMBL/GenBank/DDBJ databases">
        <title>30 novel species of actinomycetes from the DSMZ collection.</title>
        <authorList>
            <person name="Nouioui I."/>
        </authorList>
    </citation>
    <scope>NUCLEOTIDE SEQUENCE [LARGE SCALE GENOMIC DNA]</scope>
    <source>
        <strain evidence="7">DSM 45834</strain>
    </source>
</reference>
<comment type="caution">
    <text evidence="6">The sequence shown here is derived from an EMBL/GenBank/DDBJ whole genome shotgun (WGS) entry which is preliminary data.</text>
</comment>
<evidence type="ECO:0000259" key="5">
    <source>
        <dbReference type="Pfam" id="PF22039"/>
    </source>
</evidence>
<evidence type="ECO:0000256" key="2">
    <source>
        <dbReference type="ARBA" id="ARBA00022801"/>
    </source>
</evidence>
<dbReference type="SUPFAM" id="SSF51556">
    <property type="entry name" value="Metallo-dependent hydrolases"/>
    <property type="match status" value="1"/>
</dbReference>
<feature type="domain" description="Aminodeoxyfutalosine deaminase/Imidazolonepropionase-like composite" evidence="5">
    <location>
        <begin position="24"/>
        <end position="49"/>
    </location>
</feature>
<evidence type="ECO:0000313" key="7">
    <source>
        <dbReference type="Proteomes" id="UP001183202"/>
    </source>
</evidence>